<dbReference type="InterPro" id="IPR028204">
    <property type="entry name" value="Tricorn_C1"/>
</dbReference>
<evidence type="ECO:0000313" key="3">
    <source>
        <dbReference type="Proteomes" id="UP001487296"/>
    </source>
</evidence>
<accession>A0ABV1FNK0</accession>
<comment type="caution">
    <text evidence="2">The sequence shown here is derived from an EMBL/GenBank/DDBJ whole genome shotgun (WGS) entry which is preliminary data.</text>
</comment>
<dbReference type="SUPFAM" id="SSF52096">
    <property type="entry name" value="ClpP/crotonase"/>
    <property type="match status" value="1"/>
</dbReference>
<dbReference type="Gene3D" id="3.30.750.44">
    <property type="match status" value="1"/>
</dbReference>
<dbReference type="Pfam" id="PF14684">
    <property type="entry name" value="Tricorn_C1"/>
    <property type="match status" value="1"/>
</dbReference>
<evidence type="ECO:0000313" key="2">
    <source>
        <dbReference type="EMBL" id="MEQ2485983.1"/>
    </source>
</evidence>
<protein>
    <submittedName>
        <fullName evidence="2">S41 family peptidase</fullName>
    </submittedName>
</protein>
<dbReference type="SMART" id="SM00245">
    <property type="entry name" value="TSPc"/>
    <property type="match status" value="1"/>
</dbReference>
<name>A0ABV1FNK0_9BACT</name>
<proteinExistence type="predicted"/>
<keyword evidence="3" id="KW-1185">Reference proteome</keyword>
<sequence>MKTHPTLLRFLARPISGLPTRLATYCLLLFAGTFLLSSCVTEDAFDDTQKGNFEALWKIMDEHYCFFEEKGVDWDSVHAVYAKQVDKGMTDSQLLEVLGNMLATLRDGHVNLYASFDMARYWGFHENYPSNFSDTLVNKYLGTDYKIAAGLRYRILDDNIGYLRCASFSVVPGSGNLDDILLYLAPCRALIIDLRDNGGGQLTAAEKLAARFTNETRLVGYMQHKTGRGHRDFSSLQEQWLKPASGLRWQKPVAVLTNRQVFSAANEFVKYMKCCPNVVQVGDQTGGGAGLPFSSELPNGWSVRFSACPMYDHNRKSTENGIAPDINVGLGDNDIATGRDAIIEAARKALRTK</sequence>
<organism evidence="2 3">
    <name type="scientific">Hallella faecis</name>
    <dbReference type="NCBI Taxonomy" id="2841596"/>
    <lineage>
        <taxon>Bacteria</taxon>
        <taxon>Pseudomonadati</taxon>
        <taxon>Bacteroidota</taxon>
        <taxon>Bacteroidia</taxon>
        <taxon>Bacteroidales</taxon>
        <taxon>Prevotellaceae</taxon>
        <taxon>Hallella</taxon>
    </lineage>
</organism>
<dbReference type="InterPro" id="IPR029045">
    <property type="entry name" value="ClpP/crotonase-like_dom_sf"/>
</dbReference>
<dbReference type="PANTHER" id="PTHR11261">
    <property type="entry name" value="INTERPHOTORECEPTOR RETINOID-BINDING PROTEIN"/>
    <property type="match status" value="1"/>
</dbReference>
<dbReference type="Gene3D" id="3.90.226.10">
    <property type="entry name" value="2-enoyl-CoA Hydratase, Chain A, domain 1"/>
    <property type="match status" value="1"/>
</dbReference>
<reference evidence="2 3" key="1">
    <citation type="submission" date="2024-04" db="EMBL/GenBank/DDBJ databases">
        <title>Human intestinal bacterial collection.</title>
        <authorList>
            <person name="Pauvert C."/>
            <person name="Hitch T.C.A."/>
            <person name="Clavel T."/>
        </authorList>
    </citation>
    <scope>NUCLEOTIDE SEQUENCE [LARGE SCALE GENOMIC DNA]</scope>
    <source>
        <strain evidence="2 3">CLA-AA-H145</strain>
    </source>
</reference>
<dbReference type="PANTHER" id="PTHR11261:SF3">
    <property type="entry name" value="RETINOL-BINDING PROTEIN 3"/>
    <property type="match status" value="1"/>
</dbReference>
<dbReference type="RefSeq" id="WP_215759032.1">
    <property type="nucleotide sequence ID" value="NZ_JAHKBE010000005.1"/>
</dbReference>
<dbReference type="Pfam" id="PF03572">
    <property type="entry name" value="Peptidase_S41"/>
    <property type="match status" value="1"/>
</dbReference>
<dbReference type="EMBL" id="JBBNFP010000006">
    <property type="protein sequence ID" value="MEQ2485983.1"/>
    <property type="molecule type" value="Genomic_DNA"/>
</dbReference>
<dbReference type="InterPro" id="IPR005151">
    <property type="entry name" value="Tail-specific_protease"/>
</dbReference>
<evidence type="ECO:0000259" key="1">
    <source>
        <dbReference type="SMART" id="SM00245"/>
    </source>
</evidence>
<gene>
    <name evidence="2" type="ORF">AAAT34_02810</name>
</gene>
<feature type="domain" description="Tail specific protease" evidence="1">
    <location>
        <begin position="129"/>
        <end position="329"/>
    </location>
</feature>
<dbReference type="Proteomes" id="UP001487296">
    <property type="component" value="Unassembled WGS sequence"/>
</dbReference>
<dbReference type="CDD" id="cd07563">
    <property type="entry name" value="Peptidase_S41_IRBP"/>
    <property type="match status" value="1"/>
</dbReference>